<dbReference type="EMBL" id="CP002868">
    <property type="protein sequence ID" value="AEJ18701.1"/>
    <property type="molecule type" value="Genomic_DNA"/>
</dbReference>
<name>F8F048_GRAC1</name>
<evidence type="ECO:0000313" key="8">
    <source>
        <dbReference type="Proteomes" id="UP000000503"/>
    </source>
</evidence>
<dbReference type="Pfam" id="PF02653">
    <property type="entry name" value="BPD_transp_2"/>
    <property type="match status" value="1"/>
</dbReference>
<dbReference type="HOGENOM" id="CLU_042763_0_0_12"/>
<dbReference type="RefSeq" id="WP_013968013.1">
    <property type="nucleotide sequence ID" value="NC_015732.1"/>
</dbReference>
<keyword evidence="3 6" id="KW-0812">Transmembrane</keyword>
<dbReference type="PANTHER" id="PTHR32196:SF15">
    <property type="entry name" value="SUGAR ABC TRANSPORTER PERMEASE PROTEIN"/>
    <property type="match status" value="1"/>
</dbReference>
<keyword evidence="2" id="KW-1003">Cell membrane</keyword>
<dbReference type="Proteomes" id="UP000000503">
    <property type="component" value="Chromosome"/>
</dbReference>
<evidence type="ECO:0000256" key="3">
    <source>
        <dbReference type="ARBA" id="ARBA00022692"/>
    </source>
</evidence>
<dbReference type="AlphaFoldDB" id="F8F048"/>
<dbReference type="KEGG" id="scd:Spica_0541"/>
<keyword evidence="5 6" id="KW-0472">Membrane</keyword>
<feature type="transmembrane region" description="Helical" evidence="6">
    <location>
        <begin position="299"/>
        <end position="321"/>
    </location>
</feature>
<evidence type="ECO:0000256" key="4">
    <source>
        <dbReference type="ARBA" id="ARBA00022989"/>
    </source>
</evidence>
<dbReference type="STRING" id="744872.Spica_0541"/>
<evidence type="ECO:0000256" key="2">
    <source>
        <dbReference type="ARBA" id="ARBA00022475"/>
    </source>
</evidence>
<dbReference type="InterPro" id="IPR001851">
    <property type="entry name" value="ABC_transp_permease"/>
</dbReference>
<gene>
    <name evidence="7" type="ordered locus">Spica_0541</name>
</gene>
<protein>
    <submittedName>
        <fullName evidence="7">ABC-type transporter, integral membrane subunit</fullName>
    </submittedName>
</protein>
<accession>F8F048</accession>
<dbReference type="GO" id="GO:0022857">
    <property type="term" value="F:transmembrane transporter activity"/>
    <property type="evidence" value="ECO:0007669"/>
    <property type="project" value="InterPro"/>
</dbReference>
<feature type="transmembrane region" description="Helical" evidence="6">
    <location>
        <begin position="95"/>
        <end position="117"/>
    </location>
</feature>
<evidence type="ECO:0000256" key="6">
    <source>
        <dbReference type="SAM" id="Phobius"/>
    </source>
</evidence>
<dbReference type="eggNOG" id="COG1172">
    <property type="taxonomic scope" value="Bacteria"/>
</dbReference>
<evidence type="ECO:0000256" key="1">
    <source>
        <dbReference type="ARBA" id="ARBA00004651"/>
    </source>
</evidence>
<feature type="transmembrane region" description="Helical" evidence="6">
    <location>
        <begin position="272"/>
        <end position="292"/>
    </location>
</feature>
<comment type="subcellular location">
    <subcellularLocation>
        <location evidence="1">Cell membrane</location>
        <topology evidence="1">Multi-pass membrane protein</topology>
    </subcellularLocation>
</comment>
<sequence>MNNVNTIKTFIQDFGWPRIIIFFFLVSLFVLAPVVGVRLDASISDVMNRFGQYAILVLALVPMIQSGAGLNFGLALGIVAGLLGSTLSLQLELRGFMGFFGAIGLATPFAVVFGYLYGKLLNKVKGEEMTIAMYVGFSFVMLMCIMWLILPYNNPTMVWGYAGKGLRTTISVEGYWLKILNNFLAIKVGEFFVFPTGLLLFVALCAFLMWVFLKTKTGTAMTAVGSNPDFARASGISADRMRLISVIISTFLGAVGIIVYQQSFGFIQLYTAPNPMVFPAVAAILIGGATINKANIINVMVGTFLFQGLLTMTASVINSILQTDMSEVIRMIVSNGMILYALTRKTKVSK</sequence>
<proteinExistence type="predicted"/>
<feature type="transmembrane region" description="Helical" evidence="6">
    <location>
        <begin position="191"/>
        <end position="213"/>
    </location>
</feature>
<keyword evidence="8" id="KW-1185">Reference proteome</keyword>
<evidence type="ECO:0000256" key="5">
    <source>
        <dbReference type="ARBA" id="ARBA00023136"/>
    </source>
</evidence>
<dbReference type="PANTHER" id="PTHR32196">
    <property type="entry name" value="ABC TRANSPORTER PERMEASE PROTEIN YPHD-RELATED-RELATED"/>
    <property type="match status" value="1"/>
</dbReference>
<evidence type="ECO:0000313" key="7">
    <source>
        <dbReference type="EMBL" id="AEJ18701.1"/>
    </source>
</evidence>
<organism evidence="7 8">
    <name type="scientific">Gracilinema caldarium (strain ATCC 51460 / DSM 7334 / H1)</name>
    <name type="common">Treponema caldarium</name>
    <dbReference type="NCBI Taxonomy" id="744872"/>
    <lineage>
        <taxon>Bacteria</taxon>
        <taxon>Pseudomonadati</taxon>
        <taxon>Spirochaetota</taxon>
        <taxon>Spirochaetia</taxon>
        <taxon>Spirochaetales</taxon>
        <taxon>Breznakiellaceae</taxon>
        <taxon>Gracilinema</taxon>
    </lineage>
</organism>
<dbReference type="GO" id="GO:0005886">
    <property type="term" value="C:plasma membrane"/>
    <property type="evidence" value="ECO:0007669"/>
    <property type="project" value="UniProtKB-SubCell"/>
</dbReference>
<feature type="transmembrane region" description="Helical" evidence="6">
    <location>
        <begin position="20"/>
        <end position="41"/>
    </location>
</feature>
<feature type="transmembrane region" description="Helical" evidence="6">
    <location>
        <begin position="241"/>
        <end position="260"/>
    </location>
</feature>
<keyword evidence="4 6" id="KW-1133">Transmembrane helix</keyword>
<feature type="transmembrane region" description="Helical" evidence="6">
    <location>
        <begin position="53"/>
        <end position="83"/>
    </location>
</feature>
<feature type="transmembrane region" description="Helical" evidence="6">
    <location>
        <begin position="129"/>
        <end position="150"/>
    </location>
</feature>
<reference evidence="8" key="1">
    <citation type="journal article" date="2013" name="Stand. Genomic Sci.">
        <title>Genome sequence of the thermophilic fresh-water bacterium Spirochaeta caldaria type strain (H1(T)), reclassification of Spirochaeta caldaria, Spirochaeta stenostrepta, and Spirochaeta zuelzerae in the genus Treponema as Treponema caldaria comb. nov., Treponema stenostrepta comb. nov., and Treponema zuelzerae comb. nov., and emendation of the genus Treponema.</title>
        <authorList>
            <person name="Abt B."/>
            <person name="Goker M."/>
            <person name="Scheuner C."/>
            <person name="Han C."/>
            <person name="Lu M."/>
            <person name="Misra M."/>
            <person name="Lapidus A."/>
            <person name="Nolan M."/>
            <person name="Lucas S."/>
            <person name="Hammon N."/>
            <person name="Deshpande S."/>
            <person name="Cheng J.F."/>
            <person name="Tapia R."/>
            <person name="Goodwin L.A."/>
            <person name="Pitluck S."/>
            <person name="Liolios K."/>
            <person name="Pagani I."/>
            <person name="Ivanova N."/>
            <person name="Mavromatis K."/>
            <person name="Mikhailova N."/>
            <person name="Huntemann M."/>
            <person name="Pati A."/>
            <person name="Chen A."/>
            <person name="Palaniappan K."/>
            <person name="Land M."/>
            <person name="Hauser L."/>
            <person name="Jeffries C.D."/>
            <person name="Rohde M."/>
            <person name="Spring S."/>
            <person name="Gronow S."/>
            <person name="Detter J.C."/>
            <person name="Bristow J."/>
            <person name="Eisen J.A."/>
            <person name="Markowitz V."/>
            <person name="Hugenholtz P."/>
            <person name="Kyrpides N.C."/>
            <person name="Woyke T."/>
            <person name="Klenk H.P."/>
        </authorList>
    </citation>
    <scope>NUCLEOTIDE SEQUENCE</scope>
    <source>
        <strain evidence="8">ATCC 51460 / DSM 7334 / H1</strain>
    </source>
</reference>